<gene>
    <name evidence="2" type="ORF">F3K02_23450</name>
</gene>
<comment type="caution">
    <text evidence="2">The sequence shown here is derived from an EMBL/GenBank/DDBJ whole genome shotgun (WGS) entry which is preliminary data.</text>
</comment>
<dbReference type="Proteomes" id="UP000545507">
    <property type="component" value="Unassembled WGS sequence"/>
</dbReference>
<feature type="chain" id="PRO_5030704633" evidence="1">
    <location>
        <begin position="20"/>
        <end position="114"/>
    </location>
</feature>
<accession>A0A7Y8H0D7</accession>
<name>A0A7Y8H0D7_9BURK</name>
<evidence type="ECO:0000313" key="3">
    <source>
        <dbReference type="Proteomes" id="UP000545507"/>
    </source>
</evidence>
<evidence type="ECO:0000256" key="1">
    <source>
        <dbReference type="SAM" id="SignalP"/>
    </source>
</evidence>
<keyword evidence="3" id="KW-1185">Reference proteome</keyword>
<dbReference type="AlphaFoldDB" id="A0A7Y8H0D7"/>
<reference evidence="2 3" key="1">
    <citation type="submission" date="2019-09" db="EMBL/GenBank/DDBJ databases">
        <title>Hydrogenophaga aromatica sp. nov., isolated from a para-xylene-degrading enrichment culture.</title>
        <authorList>
            <person name="Tancsics A."/>
            <person name="Banerjee S."/>
        </authorList>
    </citation>
    <scope>NUCLEOTIDE SEQUENCE [LARGE SCALE GENOMIC DNA]</scope>
    <source>
        <strain evidence="2 3">D2P1</strain>
    </source>
</reference>
<keyword evidence="1" id="KW-0732">Signal</keyword>
<sequence length="114" mass="11243">MKRFLLISLLLAGSASVMAKLPAPVLDDAAKAKAEEAKAKTAHAGKVDAYKLCLSMDRAAASYFKTAATTGKAVKPALAAPACADPGPFVWPAPAAAGAAPAAPAAAAAPAKKS</sequence>
<organism evidence="2 3">
    <name type="scientific">Hydrogenophaga aromaticivorans</name>
    <dbReference type="NCBI Taxonomy" id="2610898"/>
    <lineage>
        <taxon>Bacteria</taxon>
        <taxon>Pseudomonadati</taxon>
        <taxon>Pseudomonadota</taxon>
        <taxon>Betaproteobacteria</taxon>
        <taxon>Burkholderiales</taxon>
        <taxon>Comamonadaceae</taxon>
        <taxon>Hydrogenophaga</taxon>
    </lineage>
</organism>
<proteinExistence type="predicted"/>
<dbReference type="RefSeq" id="WP_177138599.1">
    <property type="nucleotide sequence ID" value="NZ_VYGV01000025.1"/>
</dbReference>
<protein>
    <submittedName>
        <fullName evidence="2">Uncharacterized protein</fullName>
    </submittedName>
</protein>
<evidence type="ECO:0000313" key="2">
    <source>
        <dbReference type="EMBL" id="NWF48187.1"/>
    </source>
</evidence>
<feature type="signal peptide" evidence="1">
    <location>
        <begin position="1"/>
        <end position="19"/>
    </location>
</feature>
<dbReference type="EMBL" id="VYGV01000025">
    <property type="protein sequence ID" value="NWF48187.1"/>
    <property type="molecule type" value="Genomic_DNA"/>
</dbReference>